<organism evidence="2 3">
    <name type="scientific">Candidatus Taylorbacteria bacterium RIFCSPHIGHO2_02_49_25</name>
    <dbReference type="NCBI Taxonomy" id="1802305"/>
    <lineage>
        <taxon>Bacteria</taxon>
        <taxon>Candidatus Tayloriibacteriota</taxon>
    </lineage>
</organism>
<protein>
    <submittedName>
        <fullName evidence="2">Uncharacterized protein</fullName>
    </submittedName>
</protein>
<evidence type="ECO:0000313" key="3">
    <source>
        <dbReference type="Proteomes" id="UP000176493"/>
    </source>
</evidence>
<evidence type="ECO:0000256" key="1">
    <source>
        <dbReference type="SAM" id="Phobius"/>
    </source>
</evidence>
<dbReference type="EMBL" id="MHRJ01000024">
    <property type="protein sequence ID" value="OHA22524.1"/>
    <property type="molecule type" value="Genomic_DNA"/>
</dbReference>
<accession>A0A1G2MFP1</accession>
<reference evidence="2 3" key="1">
    <citation type="journal article" date="2016" name="Nat. Commun.">
        <title>Thousands of microbial genomes shed light on interconnected biogeochemical processes in an aquifer system.</title>
        <authorList>
            <person name="Anantharaman K."/>
            <person name="Brown C.T."/>
            <person name="Hug L.A."/>
            <person name="Sharon I."/>
            <person name="Castelle C.J."/>
            <person name="Probst A.J."/>
            <person name="Thomas B.C."/>
            <person name="Singh A."/>
            <person name="Wilkins M.J."/>
            <person name="Karaoz U."/>
            <person name="Brodie E.L."/>
            <person name="Williams K.H."/>
            <person name="Hubbard S.S."/>
            <person name="Banfield J.F."/>
        </authorList>
    </citation>
    <scope>NUCLEOTIDE SEQUENCE [LARGE SCALE GENOMIC DNA]</scope>
</reference>
<keyword evidence="1" id="KW-0472">Membrane</keyword>
<dbReference type="Proteomes" id="UP000176493">
    <property type="component" value="Unassembled WGS sequence"/>
</dbReference>
<name>A0A1G2MFP1_9BACT</name>
<sequence length="119" mass="13294">MNWKSWPYWVKGGMIVLGIPLIPSFLGFMVMAAGGFFDPFAFFSGDAVSQFELISGIYIVINPISKLIPFEDWLVNTNRLVYMVQAIISMALLNFVIGALLGSLYGKFKNRKSLPSSNF</sequence>
<feature type="transmembrane region" description="Helical" evidence="1">
    <location>
        <begin position="81"/>
        <end position="105"/>
    </location>
</feature>
<proteinExistence type="predicted"/>
<comment type="caution">
    <text evidence="2">The sequence shown here is derived from an EMBL/GenBank/DDBJ whole genome shotgun (WGS) entry which is preliminary data.</text>
</comment>
<gene>
    <name evidence="2" type="ORF">A2W52_03690</name>
</gene>
<keyword evidence="1" id="KW-0812">Transmembrane</keyword>
<evidence type="ECO:0000313" key="2">
    <source>
        <dbReference type="EMBL" id="OHA22524.1"/>
    </source>
</evidence>
<keyword evidence="1" id="KW-1133">Transmembrane helix</keyword>
<dbReference type="AlphaFoldDB" id="A0A1G2MFP1"/>
<feature type="transmembrane region" description="Helical" evidence="1">
    <location>
        <begin position="12"/>
        <end position="33"/>
    </location>
</feature>